<feature type="transmembrane region" description="Helical" evidence="2">
    <location>
        <begin position="100"/>
        <end position="118"/>
    </location>
</feature>
<protein>
    <submittedName>
        <fullName evidence="3">Uncharacterized protein</fullName>
    </submittedName>
</protein>
<dbReference type="RefSeq" id="WP_138143070.1">
    <property type="nucleotide sequence ID" value="NZ_VBUF01000005.1"/>
</dbReference>
<evidence type="ECO:0000256" key="2">
    <source>
        <dbReference type="SAM" id="Phobius"/>
    </source>
</evidence>
<evidence type="ECO:0000313" key="3">
    <source>
        <dbReference type="EMBL" id="TLS71153.1"/>
    </source>
</evidence>
<dbReference type="AlphaFoldDB" id="A0A5R9H5E3"/>
<feature type="coiled-coil region" evidence="1">
    <location>
        <begin position="5"/>
        <end position="57"/>
    </location>
</feature>
<organism evidence="3 4">
    <name type="scientific">Aliarcobacter thereius</name>
    <dbReference type="NCBI Taxonomy" id="544718"/>
    <lineage>
        <taxon>Bacteria</taxon>
        <taxon>Pseudomonadati</taxon>
        <taxon>Campylobacterota</taxon>
        <taxon>Epsilonproteobacteria</taxon>
        <taxon>Campylobacterales</taxon>
        <taxon>Arcobacteraceae</taxon>
        <taxon>Aliarcobacter</taxon>
    </lineage>
</organism>
<keyword evidence="2" id="KW-0472">Membrane</keyword>
<keyword evidence="1" id="KW-0175">Coiled coil</keyword>
<comment type="caution">
    <text evidence="3">The sequence shown here is derived from an EMBL/GenBank/DDBJ whole genome shotgun (WGS) entry which is preliminary data.</text>
</comment>
<gene>
    <name evidence="3" type="ORF">FE246_09350</name>
</gene>
<evidence type="ECO:0000313" key="4">
    <source>
        <dbReference type="Proteomes" id="UP000308001"/>
    </source>
</evidence>
<dbReference type="EMBL" id="VBUF01000005">
    <property type="protein sequence ID" value="TLS71153.1"/>
    <property type="molecule type" value="Genomic_DNA"/>
</dbReference>
<reference evidence="3 4" key="1">
    <citation type="submission" date="2019-05" db="EMBL/GenBank/DDBJ databases">
        <title>Arcobacter cibarius and Arcobacter thereius providing challenges in identification an antibiotic susceptibility and Quinolone resistance.</title>
        <authorList>
            <person name="Busch A."/>
            <person name="Hanel I."/>
            <person name="Hotzel H."/>
            <person name="Tomaso H."/>
        </authorList>
    </citation>
    <scope>NUCLEOTIDE SEQUENCE [LARGE SCALE GENOMIC DNA]</scope>
    <source>
        <strain evidence="3 4">17CS1191_2</strain>
    </source>
</reference>
<evidence type="ECO:0000256" key="1">
    <source>
        <dbReference type="SAM" id="Coils"/>
    </source>
</evidence>
<accession>A0A5R9H5E3</accession>
<sequence>MIDEKEKLKLEIEKLKLENENLKLSRNIKSNIKTETSEERNRRIAEAEQKLKADIENIKSDSYVPQNKTKEIKPLTAEDIKEAVYQGNVKTRENLEYDNTLFYIVGFIILGTIITVWVNG</sequence>
<keyword evidence="2" id="KW-1133">Transmembrane helix</keyword>
<dbReference type="Proteomes" id="UP000308001">
    <property type="component" value="Unassembled WGS sequence"/>
</dbReference>
<name>A0A5R9H5E3_9BACT</name>
<proteinExistence type="predicted"/>
<keyword evidence="2" id="KW-0812">Transmembrane</keyword>